<dbReference type="Proteomes" id="UP001523401">
    <property type="component" value="Unassembled WGS sequence"/>
</dbReference>
<dbReference type="RefSeq" id="WP_222547287.1">
    <property type="nucleotide sequence ID" value="NZ_BAPW01000023.1"/>
</dbReference>
<dbReference type="InterPro" id="IPR002575">
    <property type="entry name" value="Aminoglycoside_PTrfase"/>
</dbReference>
<comment type="similarity">
    <text evidence="1">Belongs to the pseudomonas-type ThrB family.</text>
</comment>
<feature type="domain" description="Aminoglycoside phosphotransferase" evidence="2">
    <location>
        <begin position="66"/>
        <end position="289"/>
    </location>
</feature>
<keyword evidence="4" id="KW-1185">Reference proteome</keyword>
<protein>
    <submittedName>
        <fullName evidence="3">Phosphotransferase</fullName>
    </submittedName>
</protein>
<proteinExistence type="inferred from homology"/>
<gene>
    <name evidence="3" type="ORF">NF685_05215</name>
</gene>
<dbReference type="PANTHER" id="PTHR21064:SF6">
    <property type="entry name" value="AMINOGLYCOSIDE PHOSPHOTRANSFERASE DOMAIN-CONTAINING PROTEIN"/>
    <property type="match status" value="1"/>
</dbReference>
<evidence type="ECO:0000313" key="4">
    <source>
        <dbReference type="Proteomes" id="UP001523401"/>
    </source>
</evidence>
<name>A0ABT1CEZ5_9PROT</name>
<comment type="caution">
    <text evidence="3">The sequence shown here is derived from an EMBL/GenBank/DDBJ whole genome shotgun (WGS) entry which is preliminary data.</text>
</comment>
<evidence type="ECO:0000259" key="2">
    <source>
        <dbReference type="Pfam" id="PF01636"/>
    </source>
</evidence>
<sequence length="409" mass="45426">MTQKPPEAAPTEEATPGQFGLWGKEEKRDWPLIASGEARDALTAFGIPVDAHIDWHSARPFSAVARLSTEDGQIRFLKRHHRALRNADALEEEHRFIAHLASRGLQVALPLSTQSGRTAFSRDAWCYECFPCLDGEDLYRDTMSWEPYRSSSDACEAGRALAVFHDASAGWMAPSRAESPLVSSLCPFLHPEGPAEGLREWIEQQPALSKAITRHVGIRQLLALVTPLLDKARPWLADATPHWGHGDWHGSNLVWRHEQGIDVVQAPFDFSMADRTSRHFDIAVALERSMIDWLHPTNPSDRTAPISPGRVDRSAEYEVQHLHIDAFLRGYGSAYPLTQADHAAIAAMLPLAHMTFACSEIWYYDTLVNAPALADTTWQTYLQDHSLWFMHGRGAALCASIASGGGAEI</sequence>
<dbReference type="Gene3D" id="3.90.1200.10">
    <property type="match status" value="1"/>
</dbReference>
<dbReference type="Pfam" id="PF01636">
    <property type="entry name" value="APH"/>
    <property type="match status" value="1"/>
</dbReference>
<organism evidence="3 4">
    <name type="scientific">Asaia lannensis NBRC 102526</name>
    <dbReference type="NCBI Taxonomy" id="1307926"/>
    <lineage>
        <taxon>Bacteria</taxon>
        <taxon>Pseudomonadati</taxon>
        <taxon>Pseudomonadota</taxon>
        <taxon>Alphaproteobacteria</taxon>
        <taxon>Acetobacterales</taxon>
        <taxon>Acetobacteraceae</taxon>
        <taxon>Asaia</taxon>
    </lineage>
</organism>
<accession>A0ABT1CEZ5</accession>
<evidence type="ECO:0000313" key="3">
    <source>
        <dbReference type="EMBL" id="MCO6159432.1"/>
    </source>
</evidence>
<dbReference type="SUPFAM" id="SSF56112">
    <property type="entry name" value="Protein kinase-like (PK-like)"/>
    <property type="match status" value="1"/>
</dbReference>
<dbReference type="InterPro" id="IPR011009">
    <property type="entry name" value="Kinase-like_dom_sf"/>
</dbReference>
<dbReference type="EMBL" id="JAMXQU010000003">
    <property type="protein sequence ID" value="MCO6159432.1"/>
    <property type="molecule type" value="Genomic_DNA"/>
</dbReference>
<reference evidence="3 4" key="1">
    <citation type="submission" date="2022-06" db="EMBL/GenBank/DDBJ databases">
        <title>Whole-genome of Asaia lannensis strain LMG 27011T.</title>
        <authorList>
            <person name="Sombolestani A."/>
        </authorList>
    </citation>
    <scope>NUCLEOTIDE SEQUENCE [LARGE SCALE GENOMIC DNA]</scope>
    <source>
        <strain evidence="3 4">NBRC 102526</strain>
    </source>
</reference>
<dbReference type="PANTHER" id="PTHR21064">
    <property type="entry name" value="AMINOGLYCOSIDE PHOSPHOTRANSFERASE DOMAIN-CONTAINING PROTEIN-RELATED"/>
    <property type="match status" value="1"/>
</dbReference>
<dbReference type="InterPro" id="IPR050249">
    <property type="entry name" value="Pseudomonas-type_ThrB"/>
</dbReference>
<evidence type="ECO:0000256" key="1">
    <source>
        <dbReference type="ARBA" id="ARBA00038240"/>
    </source>
</evidence>